<dbReference type="HOGENOM" id="CLU_2893003_0_0_1"/>
<accession>K3WTE7</accession>
<keyword evidence="1" id="KW-1133">Transmembrane helix</keyword>
<dbReference type="EnsemblProtists" id="PYU1_T008241">
    <property type="protein sequence ID" value="PYU1_T008241"/>
    <property type="gene ID" value="PYU1_G008225"/>
</dbReference>
<organism evidence="2 3">
    <name type="scientific">Globisporangium ultimum (strain ATCC 200006 / CBS 805.95 / DAOM BR144)</name>
    <name type="common">Pythium ultimum</name>
    <dbReference type="NCBI Taxonomy" id="431595"/>
    <lineage>
        <taxon>Eukaryota</taxon>
        <taxon>Sar</taxon>
        <taxon>Stramenopiles</taxon>
        <taxon>Oomycota</taxon>
        <taxon>Peronosporomycetes</taxon>
        <taxon>Pythiales</taxon>
        <taxon>Pythiaceae</taxon>
        <taxon>Globisporangium</taxon>
    </lineage>
</organism>
<evidence type="ECO:0000313" key="2">
    <source>
        <dbReference type="EnsemblProtists" id="PYU1_T008241"/>
    </source>
</evidence>
<dbReference type="VEuPathDB" id="FungiDB:PYU1_G008225"/>
<reference evidence="2" key="3">
    <citation type="submission" date="2015-02" db="UniProtKB">
        <authorList>
            <consortium name="EnsemblProtists"/>
        </authorList>
    </citation>
    <scope>IDENTIFICATION</scope>
    <source>
        <strain evidence="2">DAOM BR144</strain>
    </source>
</reference>
<sequence>CCVRFLNLPSTIIKSGILSLPYAYDKCDLVLAFVFNIVSSMVSNFSLYLTESCGRFTRRSDDV</sequence>
<reference evidence="3" key="2">
    <citation type="submission" date="2010-04" db="EMBL/GenBank/DDBJ databases">
        <authorList>
            <person name="Buell R."/>
            <person name="Hamilton J."/>
            <person name="Hostetler J."/>
        </authorList>
    </citation>
    <scope>NUCLEOTIDE SEQUENCE [LARGE SCALE GENOMIC DNA]</scope>
    <source>
        <strain evidence="3">DAOM:BR144</strain>
    </source>
</reference>
<dbReference type="EMBL" id="GL376619">
    <property type="status" value="NOT_ANNOTATED_CDS"/>
    <property type="molecule type" value="Genomic_DNA"/>
</dbReference>
<dbReference type="AlphaFoldDB" id="K3WTE7"/>
<keyword evidence="1" id="KW-0472">Membrane</keyword>
<keyword evidence="3" id="KW-1185">Reference proteome</keyword>
<evidence type="ECO:0000256" key="1">
    <source>
        <dbReference type="SAM" id="Phobius"/>
    </source>
</evidence>
<protein>
    <submittedName>
        <fullName evidence="2">Uncharacterized protein</fullName>
    </submittedName>
</protein>
<dbReference type="InParanoid" id="K3WTE7"/>
<dbReference type="Proteomes" id="UP000019132">
    <property type="component" value="Unassembled WGS sequence"/>
</dbReference>
<feature type="transmembrane region" description="Helical" evidence="1">
    <location>
        <begin position="29"/>
        <end position="49"/>
    </location>
</feature>
<proteinExistence type="predicted"/>
<name>K3WTE7_GLOUD</name>
<keyword evidence="1" id="KW-0812">Transmembrane</keyword>
<reference evidence="3" key="1">
    <citation type="journal article" date="2010" name="Genome Biol.">
        <title>Genome sequence of the necrotrophic plant pathogen Pythium ultimum reveals original pathogenicity mechanisms and effector repertoire.</title>
        <authorList>
            <person name="Levesque C.A."/>
            <person name="Brouwer H."/>
            <person name="Cano L."/>
            <person name="Hamilton J.P."/>
            <person name="Holt C."/>
            <person name="Huitema E."/>
            <person name="Raffaele S."/>
            <person name="Robideau G.P."/>
            <person name="Thines M."/>
            <person name="Win J."/>
            <person name="Zerillo M.M."/>
            <person name="Beakes G.W."/>
            <person name="Boore J.L."/>
            <person name="Busam D."/>
            <person name="Dumas B."/>
            <person name="Ferriera S."/>
            <person name="Fuerstenberg S.I."/>
            <person name="Gachon C.M."/>
            <person name="Gaulin E."/>
            <person name="Govers F."/>
            <person name="Grenville-Briggs L."/>
            <person name="Horner N."/>
            <person name="Hostetler J."/>
            <person name="Jiang R.H."/>
            <person name="Johnson J."/>
            <person name="Krajaejun T."/>
            <person name="Lin H."/>
            <person name="Meijer H.J."/>
            <person name="Moore B."/>
            <person name="Morris P."/>
            <person name="Phuntmart V."/>
            <person name="Puiu D."/>
            <person name="Shetty J."/>
            <person name="Stajich J.E."/>
            <person name="Tripathy S."/>
            <person name="Wawra S."/>
            <person name="van West P."/>
            <person name="Whitty B.R."/>
            <person name="Coutinho P.M."/>
            <person name="Henrissat B."/>
            <person name="Martin F."/>
            <person name="Thomas P.D."/>
            <person name="Tyler B.M."/>
            <person name="De Vries R.P."/>
            <person name="Kamoun S."/>
            <person name="Yandell M."/>
            <person name="Tisserat N."/>
            <person name="Buell C.R."/>
        </authorList>
    </citation>
    <scope>NUCLEOTIDE SEQUENCE</scope>
    <source>
        <strain evidence="3">DAOM:BR144</strain>
    </source>
</reference>
<evidence type="ECO:0000313" key="3">
    <source>
        <dbReference type="Proteomes" id="UP000019132"/>
    </source>
</evidence>